<dbReference type="AlphaFoldDB" id="A0A2A5QRM4"/>
<dbReference type="OrthoDB" id="385597at2157"/>
<sequence length="364" mass="41000">MTYQILVFEDNDSNYESLKQPLLEDLDTEMYTIDHFEGDTTAADGEDDASFVKRLLEETGEPGYPLVVILDAELNEYTLSTVRRPDVRDACGDLGIPLCVYHRDEGEYANPESVKDSDDQIIQLRPVDGGHRGMAAECAGIIEGFRSIREHLVARMEDADAKELLERPSEFLTDMADVPVSAKPNLDKYSWGQSESLSVLTEDEMKEDAIRRKGTILGYWMYNQVLEYPGVLVNSVAAASYLDVDVKMFCESDEIQALFSQAAYEGPFSGVQQWWWTAELDSVLTRNTTVDDEGTISAREFIKREEFDIDPVECLEGHKDAGYYCVLSKEPVCEEHSVSPEAWIPAGASLTRISEEEYMKLSGW</sequence>
<keyword evidence="2" id="KW-1185">Reference proteome</keyword>
<accession>A0A2A5QRM4</accession>
<organism evidence="1 2">
    <name type="scientific">Natrinema ejinorense</name>
    <dbReference type="NCBI Taxonomy" id="373386"/>
    <lineage>
        <taxon>Archaea</taxon>
        <taxon>Methanobacteriati</taxon>
        <taxon>Methanobacteriota</taxon>
        <taxon>Stenosarchaea group</taxon>
        <taxon>Halobacteria</taxon>
        <taxon>Halobacteriales</taxon>
        <taxon>Natrialbaceae</taxon>
        <taxon>Natrinema</taxon>
    </lineage>
</organism>
<evidence type="ECO:0000313" key="2">
    <source>
        <dbReference type="Proteomes" id="UP000219689"/>
    </source>
</evidence>
<evidence type="ECO:0000313" key="1">
    <source>
        <dbReference type="EMBL" id="PCR89454.1"/>
    </source>
</evidence>
<comment type="caution">
    <text evidence="1">The sequence shown here is derived from an EMBL/GenBank/DDBJ whole genome shotgun (WGS) entry which is preliminary data.</text>
</comment>
<dbReference type="RefSeq" id="WP_097378399.1">
    <property type="nucleotide sequence ID" value="NZ_NXNI01000001.1"/>
</dbReference>
<name>A0A2A5QRM4_9EURY</name>
<reference evidence="1 2" key="1">
    <citation type="submission" date="2017-09" db="EMBL/GenBank/DDBJ databases">
        <title>Genome sequences of Natrinema ejinorence JCM 13890T.</title>
        <authorList>
            <person name="Roh S.W."/>
            <person name="Kim Y.B."/>
            <person name="Kim J.Y."/>
        </authorList>
    </citation>
    <scope>NUCLEOTIDE SEQUENCE [LARGE SCALE GENOMIC DNA]</scope>
    <source>
        <strain evidence="1 2">JCM 13890</strain>
    </source>
</reference>
<gene>
    <name evidence="1" type="ORF">CP557_02210</name>
</gene>
<proteinExistence type="predicted"/>
<protein>
    <submittedName>
        <fullName evidence="1">Uncharacterized protein</fullName>
    </submittedName>
</protein>
<dbReference type="EMBL" id="NXNI01000001">
    <property type="protein sequence ID" value="PCR89454.1"/>
    <property type="molecule type" value="Genomic_DNA"/>
</dbReference>
<dbReference type="Proteomes" id="UP000219689">
    <property type="component" value="Unassembled WGS sequence"/>
</dbReference>